<dbReference type="AlphaFoldDB" id="A0A1H9FGJ6"/>
<feature type="compositionally biased region" description="Acidic residues" evidence="2">
    <location>
        <begin position="489"/>
        <end position="500"/>
    </location>
</feature>
<feature type="compositionally biased region" description="Acidic residues" evidence="2">
    <location>
        <begin position="510"/>
        <end position="528"/>
    </location>
</feature>
<keyword evidence="6" id="KW-1185">Reference proteome</keyword>
<name>A0A1H9FGJ6_9GAMM</name>
<dbReference type="InterPro" id="IPR020011">
    <property type="entry name" value="FimV_C"/>
</dbReference>
<accession>A0A1H9FGJ6</accession>
<evidence type="ECO:0000313" key="6">
    <source>
        <dbReference type="Proteomes" id="UP000198749"/>
    </source>
</evidence>
<evidence type="ECO:0000256" key="3">
    <source>
        <dbReference type="SAM" id="SignalP"/>
    </source>
</evidence>
<dbReference type="Gene3D" id="1.20.58.2200">
    <property type="match status" value="1"/>
</dbReference>
<feature type="region of interest" description="Disordered" evidence="2">
    <location>
        <begin position="489"/>
        <end position="639"/>
    </location>
</feature>
<dbReference type="InterPro" id="IPR038440">
    <property type="entry name" value="FimV_C_sf"/>
</dbReference>
<dbReference type="Pfam" id="PF25800">
    <property type="entry name" value="FimV_N"/>
    <property type="match status" value="1"/>
</dbReference>
<evidence type="ECO:0000256" key="2">
    <source>
        <dbReference type="SAM" id="MobiDB-lite"/>
    </source>
</evidence>
<feature type="region of interest" description="Disordered" evidence="2">
    <location>
        <begin position="263"/>
        <end position="317"/>
    </location>
</feature>
<feature type="compositionally biased region" description="Acidic residues" evidence="2">
    <location>
        <begin position="622"/>
        <end position="639"/>
    </location>
</feature>
<dbReference type="EMBL" id="FOGB01000003">
    <property type="protein sequence ID" value="SEQ37057.1"/>
    <property type="molecule type" value="Genomic_DNA"/>
</dbReference>
<dbReference type="STRING" id="355243.SAMN03080615_01251"/>
<evidence type="ECO:0000259" key="4">
    <source>
        <dbReference type="Pfam" id="PF25800"/>
    </source>
</evidence>
<feature type="signal peptide" evidence="3">
    <location>
        <begin position="1"/>
        <end position="22"/>
    </location>
</feature>
<dbReference type="OrthoDB" id="5298707at2"/>
<protein>
    <submittedName>
        <fullName evidence="5">Pilus assembly protein FimV</fullName>
    </submittedName>
</protein>
<feature type="compositionally biased region" description="Acidic residues" evidence="2">
    <location>
        <begin position="604"/>
        <end position="614"/>
    </location>
</feature>
<keyword evidence="1" id="KW-0175">Coiled coil</keyword>
<keyword evidence="3" id="KW-0732">Signal</keyword>
<evidence type="ECO:0000313" key="5">
    <source>
        <dbReference type="EMBL" id="SEQ37057.1"/>
    </source>
</evidence>
<dbReference type="InterPro" id="IPR020012">
    <property type="entry name" value="LysM_FimV"/>
</dbReference>
<dbReference type="Proteomes" id="UP000198749">
    <property type="component" value="Unassembled WGS sequence"/>
</dbReference>
<reference evidence="6" key="1">
    <citation type="submission" date="2016-10" db="EMBL/GenBank/DDBJ databases">
        <authorList>
            <person name="Varghese N."/>
            <person name="Submissions S."/>
        </authorList>
    </citation>
    <scope>NUCLEOTIDE SEQUENCE [LARGE SCALE GENOMIC DNA]</scope>
    <source>
        <strain evidence="6">DSM 18887</strain>
    </source>
</reference>
<feature type="region of interest" description="Disordered" evidence="2">
    <location>
        <begin position="648"/>
        <end position="667"/>
    </location>
</feature>
<proteinExistence type="predicted"/>
<gene>
    <name evidence="5" type="ORF">SAMN03080615_01251</name>
</gene>
<dbReference type="InterPro" id="IPR057840">
    <property type="entry name" value="FimV_N"/>
</dbReference>
<dbReference type="NCBIfam" id="TIGR03505">
    <property type="entry name" value="FimV_core"/>
    <property type="match status" value="1"/>
</dbReference>
<dbReference type="NCBIfam" id="TIGR03504">
    <property type="entry name" value="FimV_Cterm"/>
    <property type="match status" value="1"/>
</dbReference>
<feature type="compositionally biased region" description="Acidic residues" evidence="2">
    <location>
        <begin position="535"/>
        <end position="591"/>
    </location>
</feature>
<sequence length="846" mass="91440">MLRKLALSLAIAGALGTSNANALGLGEIRITSALNEPLQAEIQLLQMRSVDPQQIQPRMANVDEFALAGIEKLRFLSDVKFEVKPGSAGRGTIILTSSAPVKEPFLNFLVEVNWPSGRLVREYTVLLDPPVYDPTPAPTAVQPARSSAASSPAPVAVKPMAPQQPVNNIRTRMTDGQVYVDVNDTLWDIAKKHKPSNSVSEAQMMLALQRKNPDAFRNNNVNQLKAGVVMDLPSLEEVQALNQKQANEEFWRQTQMWKQGITPAAQPKNMDSTDGADKAAASGKKGEEVAAKSAQGQLKIVSPDTQADTNTVSDQAADTDLSQADAALLEKNKQLETELASALESVDQIQRENDELTGRVDALAQQMESLQRLLELKDQQLADLQAELESAKKQPVASQVAPAADSQAKPKSLLEEFGLYIGAAGGALIAFLLALLFMRRGNKEESSESVVPGQAIAAETPETAVDEDVTVIPAPEVEQETVAVAAEEEDLDELDLDLDMDLEKVGEAETATDLDDQEFDLGFDEDFGEPPGPDSVDEEVDAGEEVDDALDSILGEESESFDLDDLDQSDADDDLAALVEEPEEPEADSLEDLLAGADDAIAPEPEEDVADLEFDIQPTADVAEEPEPVEEPDDDLDLDFNLDVADDTVSEEDEAIEQMAEEPVEDEFDDLDALLNGEESEAIAEDETADSELDELLAGVDEADVEELDVVDSDADLDDDLQALLDSAEDDEIVLDEEEFEAPQAEDDSTLSHDLDAELDSELEMLLSDAGTDELSLDVSEEAEDDSLEGLNLLEGADEVETKLDLARAYIDMEDLDGAKDILEEILREGSEAQRAEANSLLSSLS</sequence>
<feature type="compositionally biased region" description="Polar residues" evidence="2">
    <location>
        <begin position="303"/>
        <end position="317"/>
    </location>
</feature>
<feature type="chain" id="PRO_5011486248" evidence="3">
    <location>
        <begin position="23"/>
        <end position="846"/>
    </location>
</feature>
<evidence type="ECO:0000256" key="1">
    <source>
        <dbReference type="SAM" id="Coils"/>
    </source>
</evidence>
<organism evidence="5 6">
    <name type="scientific">Amphritea atlantica</name>
    <dbReference type="NCBI Taxonomy" id="355243"/>
    <lineage>
        <taxon>Bacteria</taxon>
        <taxon>Pseudomonadati</taxon>
        <taxon>Pseudomonadota</taxon>
        <taxon>Gammaproteobacteria</taxon>
        <taxon>Oceanospirillales</taxon>
        <taxon>Oceanospirillaceae</taxon>
        <taxon>Amphritea</taxon>
    </lineage>
</organism>
<feature type="coiled-coil region" evidence="1">
    <location>
        <begin position="332"/>
        <end position="394"/>
    </location>
</feature>
<feature type="domain" description="FimV N-terminal" evidence="4">
    <location>
        <begin position="23"/>
        <end position="130"/>
    </location>
</feature>